<dbReference type="Pfam" id="PF00176">
    <property type="entry name" value="SNF2-rel_dom"/>
    <property type="match status" value="1"/>
</dbReference>
<dbReference type="SMART" id="SM00490">
    <property type="entry name" value="HELICc"/>
    <property type="match status" value="1"/>
</dbReference>
<dbReference type="InterPro" id="IPR027417">
    <property type="entry name" value="P-loop_NTPase"/>
</dbReference>
<dbReference type="CDD" id="cd18012">
    <property type="entry name" value="DEXQc_arch_SWI2_SNF2"/>
    <property type="match status" value="1"/>
</dbReference>
<dbReference type="PROSITE" id="PS51192">
    <property type="entry name" value="HELICASE_ATP_BIND_1"/>
    <property type="match status" value="1"/>
</dbReference>
<organism evidence="4 5">
    <name type="scientific">Desulfobacter latus</name>
    <dbReference type="NCBI Taxonomy" id="2292"/>
    <lineage>
        <taxon>Bacteria</taxon>
        <taxon>Pseudomonadati</taxon>
        <taxon>Thermodesulfobacteriota</taxon>
        <taxon>Desulfobacteria</taxon>
        <taxon>Desulfobacterales</taxon>
        <taxon>Desulfobacteraceae</taxon>
        <taxon>Desulfobacter</taxon>
    </lineage>
</organism>
<evidence type="ECO:0000256" key="1">
    <source>
        <dbReference type="ARBA" id="ARBA00022801"/>
    </source>
</evidence>
<keyword evidence="5" id="KW-1185">Reference proteome</keyword>
<dbReference type="SUPFAM" id="SSF52540">
    <property type="entry name" value="P-loop containing nucleoside triphosphate hydrolases"/>
    <property type="match status" value="2"/>
</dbReference>
<sequence length="1397" mass="157188">MEKYHNLPVLEKKILQILSISYAKLTQTELIACLVALGIKAEDGKSFDSGAKNARFKRLRNPLDALLSTDILHGKTRSVLFINRDYIEVLTRHIVAEKTFTTLINTLQHTLHLTEAGLAQEEPLSMAKLTAGIRILFYQGKTAQAAELYEKFKDQRVLDREPLLMVWEHICCRPFDPDWFRRLPPDVHTSFLKESYLRIVECWDRNDAYADYLESLVMQGSEKCESELEAAVLEKWMLTGQQDCLDAWLKNYGNKSEHLENSLCLQGWIAFCKGKPEKSISLYDNALALLNKRTKGKKKVFFNRFMGLFYILALIKEGSDESFLRARACLAAGVDFEKIWGLLSGLLDYLQGNSRSADRILRHYVWVSSWGTPSHPAIDCFTLFAYYWVDKAEAKNKLEEIKQLHKFAVERQYTWFAGELEGLIQSLSGPGPKTGKKQNPSVLVGLISESNIWEQTLNALLALNPETSPAKPRGKKQEQESDQRMAWFLDYDNNGECSISPREQKRNAKGVWTKGRPVALKRLCSEKRTFSYLTEQDKKICGHIYANSYKDGWYTKVEYIFDDMYMPDVVGHPLLFSSDGITRMELVHGKPELTISKEEKDQFTFVLSPRPRRHFKAEHVVVEETPTRIKLVSLDAKYHAIADILGKEASFPISAKDKIVQVMDALAGDITIHSDIEGGSDIVSEAKADSTLHVQLSPLGQGLKLSMVVRPLGEEGPAYFPGSKGKNVIARVNGIQMKTTRELNIEKELAARLIDGCPTLATAEENQGEWHFPGMEESLALLEELEIQEAADGIVLEWPEGKSFELLGDVSFTNCRLNIKGGEDWFAMTGQVLVDEHLTLEMGMLLEYLEKSSTRFLEIKPGQFVKLTRAFQKRLQALDRYSVRDGKGVKFHPLAALALEGFFQEVGTLRSNKAWKAHIAKLQTQTDPLLAAPSTLHAELRDYQLEGINWLNCLSDWGVGACLADDMGIGKTMQTLAMLIKHAPQGPSLVVAPTSVCAGWVAEAARFAPCLNLILFGGRNREKSLDDAGSFDVLICSYGLMQQKKTADLLSAVSWQMVVLDEAQAIKNFATQRSRSVMELTAVFKVILTGTPIENHLGELWNLFQFINPGLLGTLEQFNNTFAIPIEKQGDAQARKDLKRLLQPFILRRTKAQVLEELPARTEIVLDIDLSKEEMAFYEALRQQALERLTSDDESHGGQKHIKILAEITKLRQACCHSELVNKEISIDSSKLAVFSEVLDELITNGHKALVFSQFVGHLTIVRKYLDDAGIKYQYLDGSTPAAQRQKAIHGFQSGQGDVFLISLKAGGVGLNLTAADYVIHMDPWWNPAVEDQASDRAHRIGQRRPVTIYRLITRGTVEEKIVQMHRRKRKLADSLLTGSDLSGKMSAEELLALIQE</sequence>
<gene>
    <name evidence="4" type="ORF">HXW94_09045</name>
</gene>
<feature type="domain" description="Helicase C-terminal" evidence="3">
    <location>
        <begin position="1238"/>
        <end position="1397"/>
    </location>
</feature>
<dbReference type="Gene3D" id="3.40.50.300">
    <property type="entry name" value="P-loop containing nucleotide triphosphate hydrolases"/>
    <property type="match status" value="1"/>
</dbReference>
<dbReference type="InterPro" id="IPR001650">
    <property type="entry name" value="Helicase_C-like"/>
</dbReference>
<dbReference type="GO" id="GO:0004386">
    <property type="term" value="F:helicase activity"/>
    <property type="evidence" value="ECO:0007669"/>
    <property type="project" value="UniProtKB-KW"/>
</dbReference>
<dbReference type="PROSITE" id="PS51194">
    <property type="entry name" value="HELICASE_CTER"/>
    <property type="match status" value="1"/>
</dbReference>
<feature type="domain" description="Helicase ATP-binding" evidence="2">
    <location>
        <begin position="952"/>
        <end position="1110"/>
    </location>
</feature>
<accession>A0A850T9D3</accession>
<evidence type="ECO:0000259" key="2">
    <source>
        <dbReference type="PROSITE" id="PS51192"/>
    </source>
</evidence>
<dbReference type="GO" id="GO:0005524">
    <property type="term" value="F:ATP binding"/>
    <property type="evidence" value="ECO:0007669"/>
    <property type="project" value="InterPro"/>
</dbReference>
<keyword evidence="4" id="KW-0067">ATP-binding</keyword>
<dbReference type="Pfam" id="PF00271">
    <property type="entry name" value="Helicase_C"/>
    <property type="match status" value="1"/>
</dbReference>
<dbReference type="CDD" id="cd18793">
    <property type="entry name" value="SF2_C_SNF"/>
    <property type="match status" value="1"/>
</dbReference>
<dbReference type="GO" id="GO:0016787">
    <property type="term" value="F:hydrolase activity"/>
    <property type="evidence" value="ECO:0007669"/>
    <property type="project" value="UniProtKB-KW"/>
</dbReference>
<dbReference type="RefSeq" id="WP_178366580.1">
    <property type="nucleotide sequence ID" value="NZ_JACADJ010000025.1"/>
</dbReference>
<dbReference type="Proteomes" id="UP000553343">
    <property type="component" value="Unassembled WGS sequence"/>
</dbReference>
<keyword evidence="1" id="KW-0378">Hydrolase</keyword>
<proteinExistence type="predicted"/>
<reference evidence="4 5" key="1">
    <citation type="submission" date="2020-06" db="EMBL/GenBank/DDBJ databases">
        <title>High-quality draft genome of sulfate reducer Desulfobacter latus type strain AcrS2 isolated from marine sediment.</title>
        <authorList>
            <person name="Hoppe M."/>
            <person name="Larsen C.K."/>
            <person name="Marshall I.P.G."/>
            <person name="Schramm A."/>
            <person name="Marietou A.G."/>
        </authorList>
    </citation>
    <scope>NUCLEOTIDE SEQUENCE [LARGE SCALE GENOMIC DNA]</scope>
    <source>
        <strain evidence="4 5">AcRS2</strain>
    </source>
</reference>
<dbReference type="InterPro" id="IPR049730">
    <property type="entry name" value="SNF2/RAD54-like_C"/>
</dbReference>
<dbReference type="InterPro" id="IPR000330">
    <property type="entry name" value="SNF2_N"/>
</dbReference>
<keyword evidence="4" id="KW-0347">Helicase</keyword>
<comment type="caution">
    <text evidence="4">The sequence shown here is derived from an EMBL/GenBank/DDBJ whole genome shotgun (WGS) entry which is preliminary data.</text>
</comment>
<dbReference type="SMART" id="SM00487">
    <property type="entry name" value="DEXDc"/>
    <property type="match status" value="1"/>
</dbReference>
<dbReference type="Gene3D" id="3.40.50.10810">
    <property type="entry name" value="Tandem AAA-ATPase domain"/>
    <property type="match status" value="1"/>
</dbReference>
<dbReference type="InterPro" id="IPR038718">
    <property type="entry name" value="SNF2-like_sf"/>
</dbReference>
<evidence type="ECO:0000313" key="4">
    <source>
        <dbReference type="EMBL" id="NWH05128.1"/>
    </source>
</evidence>
<dbReference type="EMBL" id="JACADJ010000025">
    <property type="protein sequence ID" value="NWH05128.1"/>
    <property type="molecule type" value="Genomic_DNA"/>
</dbReference>
<name>A0A850T9D3_9BACT</name>
<evidence type="ECO:0000259" key="3">
    <source>
        <dbReference type="PROSITE" id="PS51194"/>
    </source>
</evidence>
<dbReference type="PANTHER" id="PTHR10799">
    <property type="entry name" value="SNF2/RAD54 HELICASE FAMILY"/>
    <property type="match status" value="1"/>
</dbReference>
<evidence type="ECO:0000313" key="5">
    <source>
        <dbReference type="Proteomes" id="UP000553343"/>
    </source>
</evidence>
<protein>
    <submittedName>
        <fullName evidence="4">DEAD/DEAH box helicase</fullName>
    </submittedName>
</protein>
<keyword evidence="4" id="KW-0547">Nucleotide-binding</keyword>
<dbReference type="InterPro" id="IPR014001">
    <property type="entry name" value="Helicase_ATP-bd"/>
</dbReference>